<keyword evidence="6" id="KW-1185">Reference proteome</keyword>
<accession>A0A502FSY3</accession>
<dbReference type="Gene3D" id="1.10.530.10">
    <property type="match status" value="1"/>
</dbReference>
<feature type="domain" description="Transglycosylase SLT" evidence="4">
    <location>
        <begin position="48"/>
        <end position="156"/>
    </location>
</feature>
<dbReference type="Pfam" id="PF01464">
    <property type="entry name" value="SLT"/>
    <property type="match status" value="1"/>
</dbReference>
<dbReference type="OrthoDB" id="9801695at2"/>
<evidence type="ECO:0000256" key="3">
    <source>
        <dbReference type="SAM" id="MobiDB-lite"/>
    </source>
</evidence>
<reference evidence="5 6" key="1">
    <citation type="journal article" date="2019" name="Environ. Microbiol.">
        <title>Species interactions and distinct microbial communities in high Arctic permafrost affected cryosols are associated with the CH4 and CO2 gas fluxes.</title>
        <authorList>
            <person name="Altshuler I."/>
            <person name="Hamel J."/>
            <person name="Turney S."/>
            <person name="Magnuson E."/>
            <person name="Levesque R."/>
            <person name="Greer C."/>
            <person name="Whyte L.G."/>
        </authorList>
    </citation>
    <scope>NUCLEOTIDE SEQUENCE [LARGE SCALE GENOMIC DNA]</scope>
    <source>
        <strain evidence="5 6">E6.1</strain>
    </source>
</reference>
<dbReference type="Proteomes" id="UP000319931">
    <property type="component" value="Unassembled WGS sequence"/>
</dbReference>
<dbReference type="RefSeq" id="WP_140850501.1">
    <property type="nucleotide sequence ID" value="NZ_RCZC01000003.1"/>
</dbReference>
<evidence type="ECO:0000313" key="6">
    <source>
        <dbReference type="Proteomes" id="UP000319931"/>
    </source>
</evidence>
<comment type="similarity">
    <text evidence="2">Belongs to the virb1 family.</text>
</comment>
<dbReference type="AlphaFoldDB" id="A0A502FSY3"/>
<dbReference type="PANTHER" id="PTHR37423:SF2">
    <property type="entry name" value="MEMBRANE-BOUND LYTIC MUREIN TRANSGLYCOSYLASE C"/>
    <property type="match status" value="1"/>
</dbReference>
<dbReference type="SUPFAM" id="SSF53955">
    <property type="entry name" value="Lysozyme-like"/>
    <property type="match status" value="1"/>
</dbReference>
<evidence type="ECO:0000259" key="4">
    <source>
        <dbReference type="Pfam" id="PF01464"/>
    </source>
</evidence>
<sequence length="248" mass="25768">MSSRAHGTRISLELAMVTIAIASPSVSAGAAQKSVLPAAASAPTYADCVAEAAQRFGLPETWIWAVMRAESRGDPRAVSRAGAMGLMQIMPATWTGLTARYALGSDPFDVRANIHAGAAYLREMLDRYGDLGSALAAYNAGPGRVDDWRARARSLPAETSGYVARIASAVGVSASPSVIVSRAPSMTWRNAALFTVRRDGASAGTNDAVLARPIDKAAAPVVPESSQRPADPLPTNPLFVAHSGRGAP</sequence>
<comment type="similarity">
    <text evidence="1">Belongs to the transglycosylase Slt family.</text>
</comment>
<dbReference type="PANTHER" id="PTHR37423">
    <property type="entry name" value="SOLUBLE LYTIC MUREIN TRANSGLYCOSYLASE-RELATED"/>
    <property type="match status" value="1"/>
</dbReference>
<gene>
    <name evidence="5" type="ORF">EAH76_11860</name>
</gene>
<feature type="region of interest" description="Disordered" evidence="3">
    <location>
        <begin position="220"/>
        <end position="248"/>
    </location>
</feature>
<evidence type="ECO:0000313" key="5">
    <source>
        <dbReference type="EMBL" id="TPG52585.1"/>
    </source>
</evidence>
<organism evidence="5 6">
    <name type="scientific">Sphingomonas glacialis</name>
    <dbReference type="NCBI Taxonomy" id="658225"/>
    <lineage>
        <taxon>Bacteria</taxon>
        <taxon>Pseudomonadati</taxon>
        <taxon>Pseudomonadota</taxon>
        <taxon>Alphaproteobacteria</taxon>
        <taxon>Sphingomonadales</taxon>
        <taxon>Sphingomonadaceae</taxon>
        <taxon>Sphingomonas</taxon>
    </lineage>
</organism>
<dbReference type="EMBL" id="RCZC01000003">
    <property type="protein sequence ID" value="TPG52585.1"/>
    <property type="molecule type" value="Genomic_DNA"/>
</dbReference>
<dbReference type="InterPro" id="IPR008258">
    <property type="entry name" value="Transglycosylase_SLT_dom_1"/>
</dbReference>
<name>A0A502FSY3_9SPHN</name>
<evidence type="ECO:0000256" key="1">
    <source>
        <dbReference type="ARBA" id="ARBA00007734"/>
    </source>
</evidence>
<dbReference type="CDD" id="cd00254">
    <property type="entry name" value="LT-like"/>
    <property type="match status" value="1"/>
</dbReference>
<comment type="caution">
    <text evidence="5">The sequence shown here is derived from an EMBL/GenBank/DDBJ whole genome shotgun (WGS) entry which is preliminary data.</text>
</comment>
<dbReference type="InterPro" id="IPR023346">
    <property type="entry name" value="Lysozyme-like_dom_sf"/>
</dbReference>
<proteinExistence type="inferred from homology"/>
<evidence type="ECO:0000256" key="2">
    <source>
        <dbReference type="ARBA" id="ARBA00009387"/>
    </source>
</evidence>
<protein>
    <submittedName>
        <fullName evidence="5">Lytic transglycosylase domain-containing protein</fullName>
    </submittedName>
</protein>